<keyword evidence="4" id="KW-0812">Transmembrane</keyword>
<feature type="compositionally biased region" description="Basic and acidic residues" evidence="3">
    <location>
        <begin position="55"/>
        <end position="78"/>
    </location>
</feature>
<feature type="region of interest" description="Disordered" evidence="3">
    <location>
        <begin position="48"/>
        <end position="79"/>
    </location>
</feature>
<evidence type="ECO:0000313" key="5">
    <source>
        <dbReference type="EMBL" id="MXN65834.1"/>
    </source>
</evidence>
<dbReference type="PANTHER" id="PTHR30386">
    <property type="entry name" value="MEMBRANE FUSION SUBUNIT OF EMRAB-TOLC MULTIDRUG EFFLUX PUMP"/>
    <property type="match status" value="1"/>
</dbReference>
<dbReference type="Proteomes" id="UP000433101">
    <property type="component" value="Unassembled WGS sequence"/>
</dbReference>
<feature type="region of interest" description="Disordered" evidence="3">
    <location>
        <begin position="1"/>
        <end position="32"/>
    </location>
</feature>
<comment type="caution">
    <text evidence="5">The sequence shown here is derived from an EMBL/GenBank/DDBJ whole genome shotgun (WGS) entry which is preliminary data.</text>
</comment>
<organism evidence="5 6">
    <name type="scientific">Stappia sediminis</name>
    <dbReference type="NCBI Taxonomy" id="2692190"/>
    <lineage>
        <taxon>Bacteria</taxon>
        <taxon>Pseudomonadati</taxon>
        <taxon>Pseudomonadota</taxon>
        <taxon>Alphaproteobacteria</taxon>
        <taxon>Hyphomicrobiales</taxon>
        <taxon>Stappiaceae</taxon>
        <taxon>Stappia</taxon>
    </lineage>
</organism>
<keyword evidence="6" id="KW-1185">Reference proteome</keyword>
<dbReference type="RefSeq" id="WP_160776085.1">
    <property type="nucleotide sequence ID" value="NZ_WUMV01000006.1"/>
</dbReference>
<protein>
    <submittedName>
        <fullName evidence="5">HlyD family efflux transporter periplasmic adaptor subunit</fullName>
    </submittedName>
</protein>
<gene>
    <name evidence="5" type="ORF">GR183_13045</name>
</gene>
<evidence type="ECO:0000256" key="1">
    <source>
        <dbReference type="ARBA" id="ARBA00004196"/>
    </source>
</evidence>
<feature type="transmembrane region" description="Helical" evidence="4">
    <location>
        <begin position="87"/>
        <end position="105"/>
    </location>
</feature>
<dbReference type="EMBL" id="WUMV01000006">
    <property type="protein sequence ID" value="MXN65834.1"/>
    <property type="molecule type" value="Genomic_DNA"/>
</dbReference>
<dbReference type="AlphaFoldDB" id="A0A7X3S8I6"/>
<keyword evidence="2" id="KW-0175">Coiled coil</keyword>
<feature type="coiled-coil region" evidence="2">
    <location>
        <begin position="304"/>
        <end position="345"/>
    </location>
</feature>
<reference evidence="5 6" key="1">
    <citation type="submission" date="2019-12" db="EMBL/GenBank/DDBJ databases">
        <authorList>
            <person name="Li M."/>
        </authorList>
    </citation>
    <scope>NUCLEOTIDE SEQUENCE [LARGE SCALE GENOMIC DNA]</scope>
    <source>
        <strain evidence="5 6">GBMRC 2046</strain>
    </source>
</reference>
<sequence>MAARKLRIQPVRTAANDSRERRPQNPAGLDQRNVKELVQLALEECEQLARPLPGKPRDVPETKTAEPAPDLRKPEPAKKPRRIWSRLIKSALGIALVILAGWGPAMRLFQVSSTQALVNARLVTIRAPIEGVVDFKADLNDLNGVFAKETVLATISDPHADRRRLIDFGREIDTARIERDALAASKEPLLHAQATFRRQVEDFRQGRIAELQARLDEADAEIATIEAEIDRARAHLERRNTLFERSVVAKAETEDATAALKVHEGRKAQAAARRNQIGVEIEALRKGVFIGDNYNDRPQSMQELDDITIRIADLEVAIEAKSRRIEALERARKNEQANYRRASFASVAAPIGGRIWEPLVADGEQVVRGQDIARLLDCSQAVVTTAVNEQVYNKLSLGDAATFILREGGRKYPARIVQLSGVASAPANLAILPSALEKEPYRATVSVTGLGGGESCMVGKTGRVIFESGKSAGVKGGK</sequence>
<dbReference type="PANTHER" id="PTHR30386:SF19">
    <property type="entry name" value="MULTIDRUG EXPORT PROTEIN EMRA-RELATED"/>
    <property type="match status" value="1"/>
</dbReference>
<evidence type="ECO:0000256" key="4">
    <source>
        <dbReference type="SAM" id="Phobius"/>
    </source>
</evidence>
<comment type="subcellular location">
    <subcellularLocation>
        <location evidence="1">Cell envelope</location>
    </subcellularLocation>
</comment>
<evidence type="ECO:0000256" key="3">
    <source>
        <dbReference type="SAM" id="MobiDB-lite"/>
    </source>
</evidence>
<evidence type="ECO:0000256" key="2">
    <source>
        <dbReference type="SAM" id="Coils"/>
    </source>
</evidence>
<dbReference type="InterPro" id="IPR050739">
    <property type="entry name" value="MFP"/>
</dbReference>
<keyword evidence="4" id="KW-1133">Transmembrane helix</keyword>
<dbReference type="Gene3D" id="1.10.287.470">
    <property type="entry name" value="Helix hairpin bin"/>
    <property type="match status" value="1"/>
</dbReference>
<proteinExistence type="predicted"/>
<name>A0A7X3S8I6_9HYPH</name>
<dbReference type="GO" id="GO:0030313">
    <property type="term" value="C:cell envelope"/>
    <property type="evidence" value="ECO:0007669"/>
    <property type="project" value="UniProtKB-SubCell"/>
</dbReference>
<accession>A0A7X3S8I6</accession>
<feature type="coiled-coil region" evidence="2">
    <location>
        <begin position="208"/>
        <end position="235"/>
    </location>
</feature>
<evidence type="ECO:0000313" key="6">
    <source>
        <dbReference type="Proteomes" id="UP000433101"/>
    </source>
</evidence>
<keyword evidence="4" id="KW-0472">Membrane</keyword>